<evidence type="ECO:0000256" key="4">
    <source>
        <dbReference type="ARBA" id="ARBA00023002"/>
    </source>
</evidence>
<dbReference type="Gene3D" id="2.30.110.10">
    <property type="entry name" value="Electron Transport, Fmn-binding Protein, Chain A"/>
    <property type="match status" value="1"/>
</dbReference>
<dbReference type="InterPro" id="IPR019576">
    <property type="entry name" value="Pyridoxamine_oxidase_dimer_C"/>
</dbReference>
<dbReference type="PIRSF" id="PIRSF000190">
    <property type="entry name" value="Pyd_amn-ph_oxd"/>
    <property type="match status" value="1"/>
</dbReference>
<comment type="pathway">
    <text evidence="5">Cofactor metabolism; pyridoxal 5'-phosphate salvage; pyridoxal 5'-phosphate from pyridoxamine 5'-phosphate: step 1/1.</text>
</comment>
<comment type="catalytic activity">
    <reaction evidence="5">
        <text>pyridoxamine 5'-phosphate + O2 + H2O = pyridoxal 5'-phosphate + H2O2 + NH4(+)</text>
        <dbReference type="Rhea" id="RHEA:15817"/>
        <dbReference type="ChEBI" id="CHEBI:15377"/>
        <dbReference type="ChEBI" id="CHEBI:15379"/>
        <dbReference type="ChEBI" id="CHEBI:16240"/>
        <dbReference type="ChEBI" id="CHEBI:28938"/>
        <dbReference type="ChEBI" id="CHEBI:58451"/>
        <dbReference type="ChEBI" id="CHEBI:597326"/>
        <dbReference type="EC" id="1.4.3.5"/>
    </reaction>
</comment>
<feature type="binding site" evidence="5">
    <location>
        <begin position="138"/>
        <end position="139"/>
    </location>
    <ligand>
        <name>FMN</name>
        <dbReference type="ChEBI" id="CHEBI:58210"/>
    </ligand>
</feature>
<feature type="binding site" evidence="5">
    <location>
        <position position="129"/>
    </location>
    <ligand>
        <name>substrate</name>
    </ligand>
</feature>
<dbReference type="InterPro" id="IPR019740">
    <property type="entry name" value="Pyridox_Oxase_CS"/>
</dbReference>
<dbReference type="EC" id="1.4.3.5" evidence="5"/>
<name>A0ABS9BY84_9BACT</name>
<dbReference type="SUPFAM" id="SSF50475">
    <property type="entry name" value="FMN-binding split barrel"/>
    <property type="match status" value="1"/>
</dbReference>
<gene>
    <name evidence="5 8" type="primary">pdxH</name>
    <name evidence="8" type="ORF">L0U89_16320</name>
</gene>
<dbReference type="NCBIfam" id="NF004231">
    <property type="entry name" value="PRK05679.1"/>
    <property type="match status" value="1"/>
</dbReference>
<dbReference type="InterPro" id="IPR000659">
    <property type="entry name" value="Pyridox_Oxase"/>
</dbReference>
<protein>
    <recommendedName>
        <fullName evidence="5">Pyridoxine/pyridoxamine 5'-phosphate oxidase</fullName>
        <ecNumber evidence="5">1.4.3.5</ecNumber>
    </recommendedName>
    <alternativeName>
        <fullName evidence="5">PNP/PMP oxidase</fullName>
        <shortName evidence="5">PNPOx</shortName>
    </alternativeName>
    <alternativeName>
        <fullName evidence="5">Pyridoxal 5'-phosphate synthase</fullName>
    </alternativeName>
</protein>
<sequence>MKLADIRIDYSLKTLDEHEVLTDPLEQFRVWIDEAHHAKLNEWNAMTLSTVRADGRPNGRIVLLKDVDQGLVFFTNYESAKGNELREHPFAAATFFWPELERQVRFIGKVEKVSDDDSDAYFVSRPYSSQIGAWASPQSKAIPSREYLEENERTFRDKFEHETLKRPSHWGGFRIVPEEVEFWQGRPSRLHDRIFYSRVGANWKIERLAP</sequence>
<feature type="binding site" evidence="5">
    <location>
        <begin position="189"/>
        <end position="191"/>
    </location>
    <ligand>
        <name>substrate</name>
    </ligand>
</feature>
<dbReference type="PROSITE" id="PS01064">
    <property type="entry name" value="PYRIDOX_OXIDASE"/>
    <property type="match status" value="1"/>
</dbReference>
<dbReference type="Pfam" id="PF01243">
    <property type="entry name" value="PNPOx_N"/>
    <property type="match status" value="1"/>
</dbReference>
<keyword evidence="4 5" id="KW-0560">Oxidoreductase</keyword>
<evidence type="ECO:0000313" key="8">
    <source>
        <dbReference type="EMBL" id="MCF1752625.1"/>
    </source>
</evidence>
<feature type="binding site" evidence="5">
    <location>
        <position position="121"/>
    </location>
    <ligand>
        <name>substrate</name>
    </ligand>
</feature>
<dbReference type="InterPro" id="IPR011576">
    <property type="entry name" value="Pyridox_Oxase_N"/>
</dbReference>
<feature type="binding site" evidence="5">
    <location>
        <position position="193"/>
    </location>
    <ligand>
        <name>FMN</name>
        <dbReference type="ChEBI" id="CHEBI:58210"/>
    </ligand>
</feature>
<comment type="subunit">
    <text evidence="5">Homodimer.</text>
</comment>
<keyword evidence="5" id="KW-0664">Pyridoxine biosynthesis</keyword>
<dbReference type="EMBL" id="JAKEVZ010000014">
    <property type="protein sequence ID" value="MCF1752625.1"/>
    <property type="molecule type" value="Genomic_DNA"/>
</dbReference>
<accession>A0ABS9BY84</accession>
<organism evidence="8 9">
    <name type="scientific">Mariniradius sediminis</name>
    <dbReference type="NCBI Taxonomy" id="2909237"/>
    <lineage>
        <taxon>Bacteria</taxon>
        <taxon>Pseudomonadati</taxon>
        <taxon>Bacteroidota</taxon>
        <taxon>Cytophagia</taxon>
        <taxon>Cytophagales</taxon>
        <taxon>Cyclobacteriaceae</taxon>
        <taxon>Mariniradius</taxon>
    </lineage>
</organism>
<dbReference type="GO" id="GO:0004733">
    <property type="term" value="F:pyridoxamine phosphate oxidase activity"/>
    <property type="evidence" value="ECO:0007669"/>
    <property type="project" value="UniProtKB-EC"/>
</dbReference>
<evidence type="ECO:0000256" key="1">
    <source>
        <dbReference type="ARBA" id="ARBA00007301"/>
    </source>
</evidence>
<evidence type="ECO:0000256" key="5">
    <source>
        <dbReference type="HAMAP-Rule" id="MF_01629"/>
    </source>
</evidence>
<evidence type="ECO:0000259" key="6">
    <source>
        <dbReference type="Pfam" id="PF01243"/>
    </source>
</evidence>
<comment type="cofactor">
    <cofactor evidence="5">
        <name>FMN</name>
        <dbReference type="ChEBI" id="CHEBI:58210"/>
    </cofactor>
    <text evidence="5">Binds 1 FMN per subunit.</text>
</comment>
<feature type="binding site" evidence="5">
    <location>
        <position position="125"/>
    </location>
    <ligand>
        <name>substrate</name>
    </ligand>
</feature>
<dbReference type="Pfam" id="PF10590">
    <property type="entry name" value="PNP_phzG_C"/>
    <property type="match status" value="1"/>
</dbReference>
<proteinExistence type="inferred from homology"/>
<comment type="caution">
    <text evidence="8">The sequence shown here is derived from an EMBL/GenBank/DDBJ whole genome shotgun (WGS) entry which is preliminary data.</text>
</comment>
<evidence type="ECO:0000256" key="3">
    <source>
        <dbReference type="ARBA" id="ARBA00022643"/>
    </source>
</evidence>
<evidence type="ECO:0000256" key="2">
    <source>
        <dbReference type="ARBA" id="ARBA00022630"/>
    </source>
</evidence>
<feature type="binding site" evidence="5">
    <location>
        <begin position="74"/>
        <end position="75"/>
    </location>
    <ligand>
        <name>FMN</name>
        <dbReference type="ChEBI" id="CHEBI:58210"/>
    </ligand>
</feature>
<keyword evidence="3 5" id="KW-0288">FMN</keyword>
<dbReference type="NCBIfam" id="TIGR00558">
    <property type="entry name" value="pdxH"/>
    <property type="match status" value="1"/>
</dbReference>
<feature type="binding site" evidence="5">
    <location>
        <begin position="60"/>
        <end position="65"/>
    </location>
    <ligand>
        <name>FMN</name>
        <dbReference type="ChEBI" id="CHEBI:58210"/>
    </ligand>
</feature>
<comment type="pathway">
    <text evidence="5">Cofactor metabolism; pyridoxal 5'-phosphate salvage; pyridoxal 5'-phosphate from pyridoxine 5'-phosphate: step 1/1.</text>
</comment>
<feature type="binding site" evidence="5">
    <location>
        <position position="183"/>
    </location>
    <ligand>
        <name>FMN</name>
        <dbReference type="ChEBI" id="CHEBI:58210"/>
    </ligand>
</feature>
<feature type="binding site" evidence="5">
    <location>
        <position position="103"/>
    </location>
    <ligand>
        <name>FMN</name>
        <dbReference type="ChEBI" id="CHEBI:58210"/>
    </ligand>
</feature>
<dbReference type="HAMAP" id="MF_01629">
    <property type="entry name" value="PdxH"/>
    <property type="match status" value="1"/>
</dbReference>
<feature type="binding site" evidence="5">
    <location>
        <position position="65"/>
    </location>
    <ligand>
        <name>substrate</name>
    </ligand>
</feature>
<dbReference type="InterPro" id="IPR012349">
    <property type="entry name" value="Split_barrel_FMN-bd"/>
</dbReference>
<feature type="domain" description="Pyridoxine 5'-phosphate oxidase dimerisation C-terminal" evidence="7">
    <location>
        <begin position="170"/>
        <end position="210"/>
    </location>
</feature>
<dbReference type="PANTHER" id="PTHR10851">
    <property type="entry name" value="PYRIDOXINE-5-PHOSPHATE OXIDASE"/>
    <property type="match status" value="1"/>
</dbReference>
<feature type="binding site" evidence="5">
    <location>
        <position position="81"/>
    </location>
    <ligand>
        <name>FMN</name>
        <dbReference type="ChEBI" id="CHEBI:58210"/>
    </ligand>
</feature>
<comment type="catalytic activity">
    <reaction evidence="5">
        <text>pyridoxine 5'-phosphate + O2 = pyridoxal 5'-phosphate + H2O2</text>
        <dbReference type="Rhea" id="RHEA:15149"/>
        <dbReference type="ChEBI" id="CHEBI:15379"/>
        <dbReference type="ChEBI" id="CHEBI:16240"/>
        <dbReference type="ChEBI" id="CHEBI:58589"/>
        <dbReference type="ChEBI" id="CHEBI:597326"/>
        <dbReference type="EC" id="1.4.3.5"/>
    </reaction>
</comment>
<evidence type="ECO:0000313" key="9">
    <source>
        <dbReference type="Proteomes" id="UP001201449"/>
    </source>
</evidence>
<dbReference type="Proteomes" id="UP001201449">
    <property type="component" value="Unassembled WGS sequence"/>
</dbReference>
<dbReference type="RefSeq" id="WP_234862494.1">
    <property type="nucleotide sequence ID" value="NZ_JAKEVZ010000014.1"/>
</dbReference>
<feature type="domain" description="Pyridoxamine 5'-phosphate oxidase N-terminal" evidence="6">
    <location>
        <begin position="32"/>
        <end position="149"/>
    </location>
</feature>
<evidence type="ECO:0000259" key="7">
    <source>
        <dbReference type="Pfam" id="PF10590"/>
    </source>
</evidence>
<comment type="similarity">
    <text evidence="1 5">Belongs to the pyridoxamine 5'-phosphate oxidase family.</text>
</comment>
<comment type="caution">
    <text evidence="5">Lacks conserved residue(s) required for the propagation of feature annotation.</text>
</comment>
<keyword evidence="9" id="KW-1185">Reference proteome</keyword>
<reference evidence="8 9" key="1">
    <citation type="submission" date="2022-01" db="EMBL/GenBank/DDBJ databases">
        <title>Mariniradius saccharolyticus sp. nov., isolated from sediment of a river.</title>
        <authorList>
            <person name="Liu H."/>
        </authorList>
    </citation>
    <scope>NUCLEOTIDE SEQUENCE [LARGE SCALE GENOMIC DNA]</scope>
    <source>
        <strain evidence="8 9">RY-2</strain>
    </source>
</reference>
<dbReference type="PANTHER" id="PTHR10851:SF0">
    <property type="entry name" value="PYRIDOXINE-5'-PHOSPHATE OXIDASE"/>
    <property type="match status" value="1"/>
</dbReference>
<comment type="function">
    <text evidence="5">Catalyzes the oxidation of either pyridoxine 5'-phosphate (PNP) or pyridoxamine 5'-phosphate (PMP) into pyridoxal 5'-phosphate (PLP).</text>
</comment>
<keyword evidence="2 5" id="KW-0285">Flavoprotein</keyword>